<dbReference type="PROSITE" id="PS00756">
    <property type="entry name" value="SECY_2"/>
    <property type="match status" value="1"/>
</dbReference>
<name>A0A0F4L7W6_9LACO</name>
<evidence type="ECO:0000256" key="5">
    <source>
        <dbReference type="ARBA" id="ARBA00022927"/>
    </source>
</evidence>
<keyword evidence="9" id="KW-1003">Cell membrane</keyword>
<dbReference type="InterPro" id="IPR002208">
    <property type="entry name" value="SecY/SEC61-alpha"/>
</dbReference>
<geneLocation type="plasmid" evidence="11">
    <name>pHma8p1</name>
</geneLocation>
<dbReference type="HOGENOM" id="CLU_030313_0_1_9"/>
<gene>
    <name evidence="9 11" type="primary">secY</name>
    <name evidence="11" type="ORF">JF74_18910</name>
</gene>
<dbReference type="GO" id="GO:0006605">
    <property type="term" value="P:protein targeting"/>
    <property type="evidence" value="ECO:0007669"/>
    <property type="project" value="UniProtKB-UniRule"/>
</dbReference>
<feature type="transmembrane region" description="Helical" evidence="9">
    <location>
        <begin position="54"/>
        <end position="76"/>
    </location>
</feature>
<comment type="caution">
    <text evidence="11">The sequence shown here is derived from an EMBL/GenBank/DDBJ whole genome shotgun (WGS) entry which is preliminary data.</text>
</comment>
<evidence type="ECO:0000256" key="7">
    <source>
        <dbReference type="ARBA" id="ARBA00023010"/>
    </source>
</evidence>
<accession>A0A0F4L7W6</accession>
<dbReference type="HAMAP" id="MF_01465">
    <property type="entry name" value="SecY"/>
    <property type="match status" value="1"/>
</dbReference>
<dbReference type="Gene3D" id="1.10.3370.10">
    <property type="entry name" value="SecY subunit domain"/>
    <property type="match status" value="1"/>
</dbReference>
<keyword evidence="4 9" id="KW-0812">Transmembrane</keyword>
<feature type="transmembrane region" description="Helical" evidence="9">
    <location>
        <begin position="114"/>
        <end position="138"/>
    </location>
</feature>
<evidence type="ECO:0000256" key="4">
    <source>
        <dbReference type="ARBA" id="ARBA00022692"/>
    </source>
</evidence>
<reference evidence="11 12" key="1">
    <citation type="submission" date="2015-01" db="EMBL/GenBank/DDBJ databases">
        <title>Comparative genomics of the lactic acid bacteria isolated from the honey bee gut.</title>
        <authorList>
            <person name="Ellegaard K.M."/>
            <person name="Tamarit D."/>
            <person name="Javelind E."/>
            <person name="Olofsson T."/>
            <person name="Andersson S.G."/>
            <person name="Vasquez A."/>
        </authorList>
    </citation>
    <scope>NUCLEOTIDE SEQUENCE [LARGE SCALE GENOMIC DNA]</scope>
    <source>
        <strain evidence="11 12">Hma8</strain>
        <plasmid evidence="11">pHma8p1</plasmid>
    </source>
</reference>
<comment type="caution">
    <text evidence="9">Lacks conserved residue(s) required for the propagation of feature annotation.</text>
</comment>
<dbReference type="GO" id="GO:0065002">
    <property type="term" value="P:intracellular protein transmembrane transport"/>
    <property type="evidence" value="ECO:0007669"/>
    <property type="project" value="UniProtKB-UniRule"/>
</dbReference>
<feature type="transmembrane region" description="Helical" evidence="9">
    <location>
        <begin position="171"/>
        <end position="190"/>
    </location>
</feature>
<dbReference type="InterPro" id="IPR023201">
    <property type="entry name" value="SecY_dom_sf"/>
</dbReference>
<dbReference type="InterPro" id="IPR026593">
    <property type="entry name" value="SecY"/>
</dbReference>
<comment type="subcellular location">
    <subcellularLocation>
        <location evidence="9">Cell membrane</location>
        <topology evidence="9">Multi-pass membrane protein</topology>
    </subcellularLocation>
    <subcellularLocation>
        <location evidence="1">Membrane</location>
        <topology evidence="1">Multi-pass membrane protein</topology>
    </subcellularLocation>
</comment>
<proteinExistence type="inferred from homology"/>
<dbReference type="GO" id="GO:0005886">
    <property type="term" value="C:plasma membrane"/>
    <property type="evidence" value="ECO:0007669"/>
    <property type="project" value="UniProtKB-SubCell"/>
</dbReference>
<dbReference type="PRINTS" id="PR00303">
    <property type="entry name" value="SECYTRNLCASE"/>
</dbReference>
<comment type="similarity">
    <text evidence="2 9 10">Belongs to the SecY/SEC61-alpha family.</text>
</comment>
<organism evidence="11 12">
    <name type="scientific">Lactobacillus melliventris</name>
    <dbReference type="NCBI Taxonomy" id="1218507"/>
    <lineage>
        <taxon>Bacteria</taxon>
        <taxon>Bacillati</taxon>
        <taxon>Bacillota</taxon>
        <taxon>Bacilli</taxon>
        <taxon>Lactobacillales</taxon>
        <taxon>Lactobacillaceae</taxon>
        <taxon>Lactobacillus</taxon>
    </lineage>
</organism>
<evidence type="ECO:0000256" key="10">
    <source>
        <dbReference type="RuleBase" id="RU004349"/>
    </source>
</evidence>
<dbReference type="RefSeq" id="WP_046325814.1">
    <property type="nucleotide sequence ID" value="NZ_JBHTMT010000007.1"/>
</dbReference>
<evidence type="ECO:0000313" key="12">
    <source>
        <dbReference type="Proteomes" id="UP000033531"/>
    </source>
</evidence>
<dbReference type="AlphaFoldDB" id="A0A0F4L7W6"/>
<dbReference type="OrthoDB" id="9809248at2"/>
<evidence type="ECO:0000256" key="8">
    <source>
        <dbReference type="ARBA" id="ARBA00023136"/>
    </source>
</evidence>
<dbReference type="GO" id="GO:0043952">
    <property type="term" value="P:protein transport by the Sec complex"/>
    <property type="evidence" value="ECO:0007669"/>
    <property type="project" value="UniProtKB-UniRule"/>
</dbReference>
<evidence type="ECO:0000256" key="6">
    <source>
        <dbReference type="ARBA" id="ARBA00022989"/>
    </source>
</evidence>
<dbReference type="PATRIC" id="fig|1218507.3.peg.37"/>
<keyword evidence="3 9" id="KW-0813">Transport</keyword>
<evidence type="ECO:0000256" key="3">
    <source>
        <dbReference type="ARBA" id="ARBA00022448"/>
    </source>
</evidence>
<feature type="transmembrane region" description="Helical" evidence="9">
    <location>
        <begin position="293"/>
        <end position="319"/>
    </location>
</feature>
<comment type="function">
    <text evidence="9">The central subunit of the protein translocation channel SecYEG. Consists of two halves formed by TMs 1-5 and 6-10. These two domains form a lateral gate at the front which open onto the bilayer between TMs 2 and 7, and are clamped together by SecE at the back. The channel is closed by both a pore ring composed of hydrophobic SecY resides and a short helix (helix 2A) on the extracellular side of the membrane which forms a plug. The plug probably moves laterally to allow the channel to open. The ring and the pore may move independently.</text>
</comment>
<protein>
    <recommendedName>
        <fullName evidence="9">Protein translocase subunit SecY</fullName>
    </recommendedName>
</protein>
<dbReference type="InterPro" id="IPR030659">
    <property type="entry name" value="SecY_CS"/>
</dbReference>
<dbReference type="NCBIfam" id="TIGR00967">
    <property type="entry name" value="3a0501s007"/>
    <property type="match status" value="1"/>
</dbReference>
<dbReference type="PIRSF" id="PIRSF004557">
    <property type="entry name" value="SecY"/>
    <property type="match status" value="1"/>
</dbReference>
<dbReference type="SUPFAM" id="SSF103491">
    <property type="entry name" value="Preprotein translocase SecY subunit"/>
    <property type="match status" value="1"/>
</dbReference>
<feature type="transmembrane region" description="Helical" evidence="9">
    <location>
        <begin position="210"/>
        <end position="228"/>
    </location>
</feature>
<evidence type="ECO:0000256" key="1">
    <source>
        <dbReference type="ARBA" id="ARBA00004141"/>
    </source>
</evidence>
<dbReference type="Pfam" id="PF00344">
    <property type="entry name" value="SecY"/>
    <property type="match status" value="1"/>
</dbReference>
<keyword evidence="5 9" id="KW-0653">Protein transport</keyword>
<keyword evidence="6 9" id="KW-1133">Transmembrane helix</keyword>
<feature type="transmembrane region" description="Helical" evidence="9">
    <location>
        <begin position="144"/>
        <end position="164"/>
    </location>
</feature>
<evidence type="ECO:0000256" key="9">
    <source>
        <dbReference type="HAMAP-Rule" id="MF_01465"/>
    </source>
</evidence>
<feature type="transmembrane region" description="Helical" evidence="9">
    <location>
        <begin position="12"/>
        <end position="34"/>
    </location>
</feature>
<sequence length="428" mass="47824">MVTPKKESRQNLIRRFAITIFVLIIYDLLTYVTIPGVNPRQLVLLSNNATLTMISLLSGGGFQNFSLMSMGVSSYVSSQIIVQLLQSNVVSTFTDWSKQGEIGRRKLGQLVRSFTVILGLVQSVGIISGINTLTNYGFVLINSWWNYLVIGFLLTAGTFIAMWLGDQITQYGLGNGISVIIAAGIVKQLPKSVKSFILNVSDTAGTSWDKIFFVCFLLISLVVFITWFNRSEYRVPIQYTRRISQTSPYSYLPLKIIVPSVVPVIFSNSILMIPQTFLMFFQNDQKNNWFRVVNNIFSLSTTTGIVLYIILIIFFTYLYSLIQVDPNILADNLSRQGAYIPGVWPGEPTAIYIRNLLYDLDLPGSIFLTTISVIPIILSNSISPNLRTGLSGSSLLIVIGVLTDIGRQIEGLKFKENNPKILNAEYEI</sequence>
<keyword evidence="7 9" id="KW-0811">Translocation</keyword>
<keyword evidence="8 9" id="KW-0472">Membrane</keyword>
<dbReference type="PANTHER" id="PTHR10906">
    <property type="entry name" value="SECY/SEC61-ALPHA FAMILY MEMBER"/>
    <property type="match status" value="1"/>
</dbReference>
<feature type="transmembrane region" description="Helical" evidence="9">
    <location>
        <begin position="249"/>
        <end position="273"/>
    </location>
</feature>
<evidence type="ECO:0000313" key="11">
    <source>
        <dbReference type="EMBL" id="KJY54715.1"/>
    </source>
</evidence>
<dbReference type="Proteomes" id="UP000033531">
    <property type="component" value="Plasmid pHma8p1"/>
</dbReference>
<evidence type="ECO:0000256" key="2">
    <source>
        <dbReference type="ARBA" id="ARBA00005751"/>
    </source>
</evidence>
<dbReference type="EMBL" id="JXLI01000019">
    <property type="protein sequence ID" value="KJY54715.1"/>
    <property type="molecule type" value="Genomic_DNA"/>
</dbReference>
<comment type="subunit">
    <text evidence="9">Component of the Sec protein translocase complex. Heterotrimer consisting of SecY, SecE and SecG subunits. The heterotrimers can form oligomers, although 1 heterotrimer is thought to be able to translocate proteins. Interacts with the ribosome. Interacts with SecDF, and other proteins may be involved. Interacts with SecA.</text>
</comment>
<keyword evidence="11" id="KW-0614">Plasmid</keyword>